<evidence type="ECO:0000313" key="3">
    <source>
        <dbReference type="Proteomes" id="UP001164020"/>
    </source>
</evidence>
<proteinExistence type="predicted"/>
<dbReference type="Pfam" id="PF01584">
    <property type="entry name" value="CheW"/>
    <property type="match status" value="1"/>
</dbReference>
<organism evidence="2 3">
    <name type="scientific">Jiella pelagia</name>
    <dbReference type="NCBI Taxonomy" id="2986949"/>
    <lineage>
        <taxon>Bacteria</taxon>
        <taxon>Pseudomonadati</taxon>
        <taxon>Pseudomonadota</taxon>
        <taxon>Alphaproteobacteria</taxon>
        <taxon>Hyphomicrobiales</taxon>
        <taxon>Aurantimonadaceae</taxon>
        <taxon>Jiella</taxon>
    </lineage>
</organism>
<dbReference type="InterPro" id="IPR039315">
    <property type="entry name" value="CheW"/>
</dbReference>
<dbReference type="SUPFAM" id="SSF50341">
    <property type="entry name" value="CheW-like"/>
    <property type="match status" value="1"/>
</dbReference>
<dbReference type="PROSITE" id="PS50851">
    <property type="entry name" value="CHEW"/>
    <property type="match status" value="1"/>
</dbReference>
<dbReference type="InterPro" id="IPR036061">
    <property type="entry name" value="CheW-like_dom_sf"/>
</dbReference>
<reference evidence="2" key="1">
    <citation type="submission" date="2022-12" db="EMBL/GenBank/DDBJ databases">
        <title>Jiella pelagia sp. nov., isolated from phosphonate enriched culture of Northwest Pacific surface seawater.</title>
        <authorList>
            <person name="Shin D.Y."/>
            <person name="Hwang C.Y."/>
        </authorList>
    </citation>
    <scope>NUCLEOTIDE SEQUENCE</scope>
    <source>
        <strain evidence="2">HL-NP1</strain>
    </source>
</reference>
<evidence type="ECO:0000313" key="2">
    <source>
        <dbReference type="EMBL" id="WAP71237.1"/>
    </source>
</evidence>
<sequence length="158" mass="17213">MFRHPRTTTGATRGRRASLIAFCIGEQEFCVDIMSVREIRGWTQATPLPHAPSYVNGVINLRGAVLPIVDLAARLGFPRTVPTARSVIIVVRVEMQLFGLLVDAVSDILTITDELLQPTPDLASDLAKTFVRGVMAIEGRMISLIATDNVLPQFQSAA</sequence>
<dbReference type="PANTHER" id="PTHR22617">
    <property type="entry name" value="CHEMOTAXIS SENSOR HISTIDINE KINASE-RELATED"/>
    <property type="match status" value="1"/>
</dbReference>
<dbReference type="PANTHER" id="PTHR22617:SF23">
    <property type="entry name" value="CHEMOTAXIS PROTEIN CHEW"/>
    <property type="match status" value="1"/>
</dbReference>
<dbReference type="InterPro" id="IPR002545">
    <property type="entry name" value="CheW-lke_dom"/>
</dbReference>
<accession>A0ABY7C6L8</accession>
<dbReference type="EMBL" id="CP114029">
    <property type="protein sequence ID" value="WAP71237.1"/>
    <property type="molecule type" value="Genomic_DNA"/>
</dbReference>
<evidence type="ECO:0000259" key="1">
    <source>
        <dbReference type="PROSITE" id="PS50851"/>
    </source>
</evidence>
<dbReference type="Gene3D" id="2.30.30.40">
    <property type="entry name" value="SH3 Domains"/>
    <property type="match status" value="1"/>
</dbReference>
<protein>
    <submittedName>
        <fullName evidence="2">Chemotaxis protein CheW</fullName>
    </submittedName>
</protein>
<keyword evidence="3" id="KW-1185">Reference proteome</keyword>
<dbReference type="Proteomes" id="UP001164020">
    <property type="component" value="Chromosome"/>
</dbReference>
<gene>
    <name evidence="2" type="ORF">OH818_17900</name>
</gene>
<dbReference type="Gene3D" id="2.40.50.180">
    <property type="entry name" value="CheA-289, Domain 4"/>
    <property type="match status" value="1"/>
</dbReference>
<dbReference type="SMART" id="SM00260">
    <property type="entry name" value="CheW"/>
    <property type="match status" value="1"/>
</dbReference>
<name>A0ABY7C6L8_9HYPH</name>
<feature type="domain" description="CheW-like" evidence="1">
    <location>
        <begin position="16"/>
        <end position="156"/>
    </location>
</feature>
<dbReference type="CDD" id="cd00732">
    <property type="entry name" value="CheW"/>
    <property type="match status" value="1"/>
</dbReference>